<protein>
    <submittedName>
        <fullName evidence="2">Uncharacterized protein</fullName>
    </submittedName>
</protein>
<keyword evidence="3" id="KW-1185">Reference proteome</keyword>
<evidence type="ECO:0000313" key="3">
    <source>
        <dbReference type="Proteomes" id="UP000298416"/>
    </source>
</evidence>
<dbReference type="PANTHER" id="PTHR38224">
    <property type="entry name" value="PHLOEM SPECIFIC PROTEIN"/>
    <property type="match status" value="1"/>
</dbReference>
<organism evidence="2">
    <name type="scientific">Salvia splendens</name>
    <name type="common">Scarlet sage</name>
    <dbReference type="NCBI Taxonomy" id="180675"/>
    <lineage>
        <taxon>Eukaryota</taxon>
        <taxon>Viridiplantae</taxon>
        <taxon>Streptophyta</taxon>
        <taxon>Embryophyta</taxon>
        <taxon>Tracheophyta</taxon>
        <taxon>Spermatophyta</taxon>
        <taxon>Magnoliopsida</taxon>
        <taxon>eudicotyledons</taxon>
        <taxon>Gunneridae</taxon>
        <taxon>Pentapetalae</taxon>
        <taxon>asterids</taxon>
        <taxon>lamiids</taxon>
        <taxon>Lamiales</taxon>
        <taxon>Lamiaceae</taxon>
        <taxon>Nepetoideae</taxon>
        <taxon>Mentheae</taxon>
        <taxon>Salviinae</taxon>
        <taxon>Salvia</taxon>
        <taxon>Salvia subgen. Calosphace</taxon>
        <taxon>core Calosphace</taxon>
    </lineage>
</organism>
<gene>
    <name evidence="2" type="ORF">SASPL_128799</name>
</gene>
<reference evidence="2" key="1">
    <citation type="submission" date="2018-01" db="EMBL/GenBank/DDBJ databases">
        <authorList>
            <person name="Mao J.F."/>
        </authorList>
    </citation>
    <scope>NUCLEOTIDE SEQUENCE</scope>
    <source>
        <strain evidence="2">Huo1</strain>
        <tissue evidence="2">Leaf</tissue>
    </source>
</reference>
<name>A0A8X8ZME8_SALSN</name>
<dbReference type="Proteomes" id="UP000298416">
    <property type="component" value="Unassembled WGS sequence"/>
</dbReference>
<feature type="region of interest" description="Disordered" evidence="1">
    <location>
        <begin position="38"/>
        <end position="63"/>
    </location>
</feature>
<reference evidence="2" key="2">
    <citation type="submission" date="2020-08" db="EMBL/GenBank/DDBJ databases">
        <title>Plant Genome Project.</title>
        <authorList>
            <person name="Zhang R.-G."/>
        </authorList>
    </citation>
    <scope>NUCLEOTIDE SEQUENCE</scope>
    <source>
        <strain evidence="2">Huo1</strain>
        <tissue evidence="2">Leaf</tissue>
    </source>
</reference>
<proteinExistence type="predicted"/>
<dbReference type="AlphaFoldDB" id="A0A8X8ZME8"/>
<comment type="caution">
    <text evidence="2">The sequence shown here is derived from an EMBL/GenBank/DDBJ whole genome shotgun (WGS) entry which is preliminary data.</text>
</comment>
<dbReference type="PANTHER" id="PTHR38224:SF1">
    <property type="entry name" value="PHLOEM SPECIFIC PROTEIN"/>
    <property type="match status" value="1"/>
</dbReference>
<accession>A0A8X8ZME8</accession>
<evidence type="ECO:0000256" key="1">
    <source>
        <dbReference type="SAM" id="MobiDB-lite"/>
    </source>
</evidence>
<dbReference type="EMBL" id="PNBA02000010">
    <property type="protein sequence ID" value="KAG6410732.1"/>
    <property type="molecule type" value="Genomic_DNA"/>
</dbReference>
<sequence length="127" mass="14771">MHRSYDYHSSSYSMDEYLQRMPSMIGDCPNFPNVHEVLNNKPTNKDKNKYHQKNQQSPEKKVHFAEKDVQVAEAGKHGAEEKSIDVEADGFIKKKHKGFALCKWDTFKLKTKVELTQCHDRLTDICV</sequence>
<evidence type="ECO:0000313" key="2">
    <source>
        <dbReference type="EMBL" id="KAG6410732.1"/>
    </source>
</evidence>